<feature type="domain" description="Reverse transcriptase zinc-binding" evidence="1">
    <location>
        <begin position="568"/>
        <end position="649"/>
    </location>
</feature>
<sequence length="651" mass="75725">MRRFTEVVEDLELRNYPLQGSPFTWRGGLNNWSQSRLDRFLVTDDWDRMFNGAVQGILARPISDHFPILLEGGGLKRGSSPFRFENMWLEEKGFMDQMKRWWGSLSFTGSFSFVLDAKLRALKEFLKTWNKEVFGLIDTKKSEALSQVEFWDELEKHSTLSWRIVKQRRRLRRLIRLGMANVHSRRNWLSKLKVDDYWHTEEIDLKNSVVGAFKKLYIEEGGWRPGVEGLSFMRLASNEAEGLEIPFVEGEGGAEDLKDSRPISLVGSLYKLLAKVLANRIKKAVESRLKDNVGGVLCKLDLEKAYDHGLALELGCKVGELPSCYLGLPLEVPFNSLAMWDRVEERFRKRLAMWKIKVRLRLEKIQRDFLWGGGALVQKPHLVRWNLVCLEKKKGGLGVRNLALMNSALLCKWNWRYVNEREALWRRVISLKYGEEEGGWHTRDVIERNGVGLWKAIRKKWWLLDGKLAYHVGNGQRVRFWKDKWCRDGPLCESFSSLFSMSMSKNAWVSEVWNPVGDGDGWTPFFARAFNDWEIDLVERLLQNIHAFRVQREEEDRVIWTTSNDGAFTVKSFYSMLESGGSSMFPRERIWKVRVPPKVALFAWEASWGKVLTLEQLQMRGFSLANKCFLCLSEAKSVDHLLLHCDKTRVL</sequence>
<protein>
    <submittedName>
        <fullName evidence="2">Putative ribonuclease H protein</fullName>
    </submittedName>
</protein>
<dbReference type="Proteomes" id="UP000288805">
    <property type="component" value="Unassembled WGS sequence"/>
</dbReference>
<dbReference type="SUPFAM" id="SSF56219">
    <property type="entry name" value="DNase I-like"/>
    <property type="match status" value="1"/>
</dbReference>
<accession>A0A438J207</accession>
<dbReference type="Pfam" id="PF13966">
    <property type="entry name" value="zf-RVT"/>
    <property type="match status" value="1"/>
</dbReference>
<comment type="caution">
    <text evidence="2">The sequence shown here is derived from an EMBL/GenBank/DDBJ whole genome shotgun (WGS) entry which is preliminary data.</text>
</comment>
<dbReference type="PANTHER" id="PTHR36617">
    <property type="entry name" value="PROTEIN, PUTATIVE-RELATED"/>
    <property type="match status" value="1"/>
</dbReference>
<dbReference type="PANTHER" id="PTHR36617:SF16">
    <property type="entry name" value="OS04G0516500 PROTEIN"/>
    <property type="match status" value="1"/>
</dbReference>
<reference evidence="2 3" key="1">
    <citation type="journal article" date="2018" name="PLoS Genet.">
        <title>Population sequencing reveals clonal diversity and ancestral inbreeding in the grapevine cultivar Chardonnay.</title>
        <authorList>
            <person name="Roach M.J."/>
            <person name="Johnson D.L."/>
            <person name="Bohlmann J."/>
            <person name="van Vuuren H.J."/>
            <person name="Jones S.J."/>
            <person name="Pretorius I.S."/>
            <person name="Schmidt S.A."/>
            <person name="Borneman A.R."/>
        </authorList>
    </citation>
    <scope>NUCLEOTIDE SEQUENCE [LARGE SCALE GENOMIC DNA]</scope>
    <source>
        <strain evidence="3">cv. Chardonnay</strain>
        <tissue evidence="2">Leaf</tissue>
    </source>
</reference>
<dbReference type="InterPro" id="IPR026960">
    <property type="entry name" value="RVT-Znf"/>
</dbReference>
<name>A0A438J207_VITVI</name>
<dbReference type="AlphaFoldDB" id="A0A438J207"/>
<evidence type="ECO:0000313" key="3">
    <source>
        <dbReference type="Proteomes" id="UP000288805"/>
    </source>
</evidence>
<gene>
    <name evidence="2" type="primary">VvCHDp000001_206</name>
    <name evidence="2" type="ORF">CK203_023262</name>
</gene>
<evidence type="ECO:0000259" key="1">
    <source>
        <dbReference type="Pfam" id="PF13966"/>
    </source>
</evidence>
<dbReference type="EMBL" id="QGNW01000068">
    <property type="protein sequence ID" value="RVX02976.1"/>
    <property type="molecule type" value="Genomic_DNA"/>
</dbReference>
<organism evidence="2 3">
    <name type="scientific">Vitis vinifera</name>
    <name type="common">Grape</name>
    <dbReference type="NCBI Taxonomy" id="29760"/>
    <lineage>
        <taxon>Eukaryota</taxon>
        <taxon>Viridiplantae</taxon>
        <taxon>Streptophyta</taxon>
        <taxon>Embryophyta</taxon>
        <taxon>Tracheophyta</taxon>
        <taxon>Spermatophyta</taxon>
        <taxon>Magnoliopsida</taxon>
        <taxon>eudicotyledons</taxon>
        <taxon>Gunneridae</taxon>
        <taxon>Pentapetalae</taxon>
        <taxon>rosids</taxon>
        <taxon>Vitales</taxon>
        <taxon>Vitaceae</taxon>
        <taxon>Viteae</taxon>
        <taxon>Vitis</taxon>
    </lineage>
</organism>
<proteinExistence type="predicted"/>
<dbReference type="Gene3D" id="3.60.10.10">
    <property type="entry name" value="Endonuclease/exonuclease/phosphatase"/>
    <property type="match status" value="1"/>
</dbReference>
<dbReference type="InterPro" id="IPR036691">
    <property type="entry name" value="Endo/exonu/phosph_ase_sf"/>
</dbReference>
<evidence type="ECO:0000313" key="2">
    <source>
        <dbReference type="EMBL" id="RVX02976.1"/>
    </source>
</evidence>